<proteinExistence type="predicted"/>
<organism evidence="1 2">
    <name type="scientific">Dubosiella muris</name>
    <dbReference type="NCBI Taxonomy" id="3038133"/>
    <lineage>
        <taxon>Bacteria</taxon>
        <taxon>Bacillati</taxon>
        <taxon>Bacillota</taxon>
        <taxon>Erysipelotrichia</taxon>
        <taxon>Erysipelotrichales</taxon>
        <taxon>Erysipelotrichaceae</taxon>
        <taxon>Dubosiella</taxon>
    </lineage>
</organism>
<evidence type="ECO:0000313" key="1">
    <source>
        <dbReference type="EMBL" id="TGY67200.1"/>
    </source>
</evidence>
<accession>A0AC61RB18</accession>
<name>A0AC61RB18_9FIRM</name>
<keyword evidence="2" id="KW-1185">Reference proteome</keyword>
<dbReference type="EMBL" id="SRYG01000001">
    <property type="protein sequence ID" value="TGY67200.1"/>
    <property type="molecule type" value="Genomic_DNA"/>
</dbReference>
<evidence type="ECO:0000313" key="2">
    <source>
        <dbReference type="Proteomes" id="UP000308836"/>
    </source>
</evidence>
<comment type="caution">
    <text evidence="1">The sequence shown here is derived from an EMBL/GenBank/DDBJ whole genome shotgun (WGS) entry which is preliminary data.</text>
</comment>
<reference evidence="1" key="1">
    <citation type="submission" date="2019-04" db="EMBL/GenBank/DDBJ databases">
        <title>Microbes associate with the intestines of laboratory mice.</title>
        <authorList>
            <person name="Navarre W."/>
            <person name="Wong E."/>
            <person name="Huang K."/>
            <person name="Tropini C."/>
            <person name="Ng K."/>
            <person name="Yu B."/>
        </authorList>
    </citation>
    <scope>NUCLEOTIDE SEQUENCE</scope>
    <source>
        <strain evidence="1">NM09_H32</strain>
    </source>
</reference>
<protein>
    <submittedName>
        <fullName evidence="1">Uncharacterized protein</fullName>
    </submittedName>
</protein>
<dbReference type="Proteomes" id="UP000308836">
    <property type="component" value="Unassembled WGS sequence"/>
</dbReference>
<sequence>MKRWKAGLMVALLAGMAGCAPMSQPVAKESVVHTLETAYRQAKDAKESAYRMETASLDAQMDTGNWQREMMWEEGGATYEYIEYAHKDLPEEDAGFTLFRQQENTCLTIRGTRTEDDFLMESFGVEENTQKAGMAVSALEPLLDVQDGSMRGVNPDYTFEQDGTVIRARLADRARAEEEALNREGDDLVAIKIERDEYEIAVDAQGALQRMKHVVARTFEDMDQAWPISQESTITKTGSFLSTAERAALIGLFDELP</sequence>
<gene>
    <name evidence="1" type="ORF">E5336_00010</name>
</gene>